<dbReference type="EMBL" id="MLAK01001271">
    <property type="protein sequence ID" value="OHS95022.1"/>
    <property type="molecule type" value="Genomic_DNA"/>
</dbReference>
<dbReference type="RefSeq" id="XP_068348159.1">
    <property type="nucleotide sequence ID" value="XM_068495630.1"/>
</dbReference>
<evidence type="ECO:0000313" key="3">
    <source>
        <dbReference type="Proteomes" id="UP000179807"/>
    </source>
</evidence>
<accession>A0A1J4J713</accession>
<keyword evidence="3" id="KW-1185">Reference proteome</keyword>
<organism evidence="2 3">
    <name type="scientific">Tritrichomonas foetus</name>
    <dbReference type="NCBI Taxonomy" id="1144522"/>
    <lineage>
        <taxon>Eukaryota</taxon>
        <taxon>Metamonada</taxon>
        <taxon>Parabasalia</taxon>
        <taxon>Tritrichomonadida</taxon>
        <taxon>Tritrichomonadidae</taxon>
        <taxon>Tritrichomonas</taxon>
    </lineage>
</organism>
<reference evidence="2" key="1">
    <citation type="submission" date="2016-10" db="EMBL/GenBank/DDBJ databases">
        <authorList>
            <person name="Benchimol M."/>
            <person name="Almeida L.G."/>
            <person name="Vasconcelos A.T."/>
            <person name="Perreira-Neves A."/>
            <person name="Rosa I.A."/>
            <person name="Tasca T."/>
            <person name="Bogo M.R."/>
            <person name="de Souza W."/>
        </authorList>
    </citation>
    <scope>NUCLEOTIDE SEQUENCE [LARGE SCALE GENOMIC DNA]</scope>
    <source>
        <strain evidence="2">K</strain>
    </source>
</reference>
<evidence type="ECO:0000313" key="2">
    <source>
        <dbReference type="EMBL" id="OHS95022.1"/>
    </source>
</evidence>
<dbReference type="VEuPathDB" id="TrichDB:TRFO_10730"/>
<comment type="caution">
    <text evidence="2">The sequence shown here is derived from an EMBL/GenBank/DDBJ whole genome shotgun (WGS) entry which is preliminary data.</text>
</comment>
<evidence type="ECO:0000256" key="1">
    <source>
        <dbReference type="SAM" id="Phobius"/>
    </source>
</evidence>
<gene>
    <name evidence="2" type="ORF">TRFO_10730</name>
</gene>
<keyword evidence="1" id="KW-1133">Transmembrane helix</keyword>
<sequence length="165" mass="20057">MVIRPIYNVIFFRKELPSSVRKISTLGLNDEIFISVHNMRHYPKIRGFLKALHAPQQAFINMDQTENLTTEIQFHTKGQSITNREKNKSFIFQDKRDHKYYRNHKYSFYSCNCVSRKTIEFYFLVQNNMSCLWAFLIIKFLIYFFRYRDMNSIFFTRIISLKSLY</sequence>
<dbReference type="Proteomes" id="UP000179807">
    <property type="component" value="Unassembled WGS sequence"/>
</dbReference>
<keyword evidence="1" id="KW-0812">Transmembrane</keyword>
<dbReference type="AlphaFoldDB" id="A0A1J4J713"/>
<proteinExistence type="predicted"/>
<dbReference type="GeneID" id="94830334"/>
<protein>
    <submittedName>
        <fullName evidence="2">Uncharacterized protein</fullName>
    </submittedName>
</protein>
<name>A0A1J4J713_9EUKA</name>
<keyword evidence="1" id="KW-0472">Membrane</keyword>
<feature type="transmembrane region" description="Helical" evidence="1">
    <location>
        <begin position="121"/>
        <end position="145"/>
    </location>
</feature>